<evidence type="ECO:0000313" key="2">
    <source>
        <dbReference type="EMBL" id="KRL90659.1"/>
    </source>
</evidence>
<keyword evidence="1" id="KW-0812">Transmembrane</keyword>
<reference evidence="2 3" key="1">
    <citation type="journal article" date="2015" name="Genome Announc.">
        <title>Expanding the biotechnology potential of lactobacilli through comparative genomics of 213 strains and associated genera.</title>
        <authorList>
            <person name="Sun Z."/>
            <person name="Harris H.M."/>
            <person name="McCann A."/>
            <person name="Guo C."/>
            <person name="Argimon S."/>
            <person name="Zhang W."/>
            <person name="Yang X."/>
            <person name="Jeffery I.B."/>
            <person name="Cooney J.C."/>
            <person name="Kagawa T.F."/>
            <person name="Liu W."/>
            <person name="Song Y."/>
            <person name="Salvetti E."/>
            <person name="Wrobel A."/>
            <person name="Rasinkangas P."/>
            <person name="Parkhill J."/>
            <person name="Rea M.C."/>
            <person name="O'Sullivan O."/>
            <person name="Ritari J."/>
            <person name="Douillard F.P."/>
            <person name="Paul Ross R."/>
            <person name="Yang R."/>
            <person name="Briner A.E."/>
            <person name="Felis G.E."/>
            <person name="de Vos W.M."/>
            <person name="Barrangou R."/>
            <person name="Klaenhammer T.R."/>
            <person name="Caufield P.W."/>
            <person name="Cui Y."/>
            <person name="Zhang H."/>
            <person name="O'Toole P.W."/>
        </authorList>
    </citation>
    <scope>NUCLEOTIDE SEQUENCE [LARGE SCALE GENOMIC DNA]</scope>
    <source>
        <strain evidence="2 3">DSM 15946</strain>
    </source>
</reference>
<proteinExistence type="predicted"/>
<feature type="transmembrane region" description="Helical" evidence="1">
    <location>
        <begin position="27"/>
        <end position="48"/>
    </location>
</feature>
<dbReference type="PATRIC" id="fig|1423760.3.peg.1333"/>
<name>A0A0R1UHL3_9LACO</name>
<organism evidence="2 3">
    <name type="scientific">Limosilactobacillus ingluviei DSM 15946</name>
    <dbReference type="NCBI Taxonomy" id="1423760"/>
    <lineage>
        <taxon>Bacteria</taxon>
        <taxon>Bacillati</taxon>
        <taxon>Bacillota</taxon>
        <taxon>Bacilli</taxon>
        <taxon>Lactobacillales</taxon>
        <taxon>Lactobacillaceae</taxon>
        <taxon>Limosilactobacillus</taxon>
    </lineage>
</organism>
<dbReference type="InterPro" id="IPR046503">
    <property type="entry name" value="DUF6681"/>
</dbReference>
<dbReference type="EMBL" id="AZFK01000028">
    <property type="protein sequence ID" value="KRL90659.1"/>
    <property type="molecule type" value="Genomic_DNA"/>
</dbReference>
<dbReference type="Proteomes" id="UP000050816">
    <property type="component" value="Unassembled WGS sequence"/>
</dbReference>
<keyword evidence="1" id="KW-0472">Membrane</keyword>
<gene>
    <name evidence="2" type="ORF">FC43_GL001263</name>
</gene>
<dbReference type="Pfam" id="PF20386">
    <property type="entry name" value="DUF6681"/>
    <property type="match status" value="1"/>
</dbReference>
<sequence length="278" mass="31434">MTMFSFLDMINSSLSYFNIKPTLKNKIYIAIATLGDGYLIYVTCRLFLNQVWLRGLLYCLAVVFLTYYLYLNFVYYFLDRTSRFDFLSPWLSKVTGTAPDATTGKMPRQRRQAALNQAAGYYEDHDTVRAAVTIDATEQANLRALVDQLVAEHLLVAEYDGLSEAEILAQYRAKNEPVPALNSGQTLPYYELVHEAARHRLTIYAGMNAMDKQPVGHITKVGLTDAHDARVQYQLYLAKLFVTGGPHKIAGRRDTTILTDGDFGLVAYLAYREKQPKG</sequence>
<keyword evidence="1" id="KW-1133">Transmembrane helix</keyword>
<feature type="transmembrane region" description="Helical" evidence="1">
    <location>
        <begin position="55"/>
        <end position="78"/>
    </location>
</feature>
<evidence type="ECO:0000313" key="3">
    <source>
        <dbReference type="Proteomes" id="UP000050816"/>
    </source>
</evidence>
<protein>
    <submittedName>
        <fullName evidence="2">Uncharacterized protein</fullName>
    </submittedName>
</protein>
<dbReference type="AlphaFoldDB" id="A0A0R1UHL3"/>
<accession>A0A0R1UHL3</accession>
<evidence type="ECO:0000256" key="1">
    <source>
        <dbReference type="SAM" id="Phobius"/>
    </source>
</evidence>
<comment type="caution">
    <text evidence="2">The sequence shown here is derived from an EMBL/GenBank/DDBJ whole genome shotgun (WGS) entry which is preliminary data.</text>
</comment>